<dbReference type="AlphaFoldDB" id="A0A8J2HSY9"/>
<dbReference type="FunFam" id="1.20.5.170:FF:000031">
    <property type="entry name" value="BZIP transcription factor (MeaB)"/>
    <property type="match status" value="1"/>
</dbReference>
<evidence type="ECO:0000256" key="2">
    <source>
        <dbReference type="SAM" id="MobiDB-lite"/>
    </source>
</evidence>
<feature type="compositionally biased region" description="Low complexity" evidence="2">
    <location>
        <begin position="379"/>
        <end position="393"/>
    </location>
</feature>
<dbReference type="Proteomes" id="UP000676310">
    <property type="component" value="Unassembled WGS sequence"/>
</dbReference>
<feature type="region of interest" description="Disordered" evidence="2">
    <location>
        <begin position="273"/>
        <end position="300"/>
    </location>
</feature>
<proteinExistence type="predicted"/>
<dbReference type="SMART" id="SM00338">
    <property type="entry name" value="BRLZ"/>
    <property type="match status" value="1"/>
</dbReference>
<feature type="compositionally biased region" description="Low complexity" evidence="2">
    <location>
        <begin position="47"/>
        <end position="58"/>
    </location>
</feature>
<reference evidence="4" key="1">
    <citation type="submission" date="2021-05" db="EMBL/GenBank/DDBJ databases">
        <authorList>
            <person name="Stam R."/>
        </authorList>
    </citation>
    <scope>NUCLEOTIDE SEQUENCE</scope>
    <source>
        <strain evidence="4">CS162</strain>
    </source>
</reference>
<dbReference type="PANTHER" id="PTHR37616">
    <property type="entry name" value="BZIP TRANSCRIPTION FACTOR 60-LIKE"/>
    <property type="match status" value="1"/>
</dbReference>
<feature type="coiled-coil region" evidence="1">
    <location>
        <begin position="318"/>
        <end position="345"/>
    </location>
</feature>
<feature type="compositionally biased region" description="Low complexity" evidence="2">
    <location>
        <begin position="180"/>
        <end position="231"/>
    </location>
</feature>
<dbReference type="InterPro" id="IPR004827">
    <property type="entry name" value="bZIP"/>
</dbReference>
<name>A0A8J2HSY9_9PLEO</name>
<protein>
    <recommendedName>
        <fullName evidence="3">BZIP domain-containing protein</fullName>
    </recommendedName>
</protein>
<dbReference type="CDD" id="cd14810">
    <property type="entry name" value="bZIP_u1"/>
    <property type="match status" value="1"/>
</dbReference>
<evidence type="ECO:0000259" key="3">
    <source>
        <dbReference type="PROSITE" id="PS50217"/>
    </source>
</evidence>
<dbReference type="SUPFAM" id="SSF57959">
    <property type="entry name" value="Leucine zipper domain"/>
    <property type="match status" value="1"/>
</dbReference>
<evidence type="ECO:0000313" key="4">
    <source>
        <dbReference type="EMBL" id="CAG5142988.1"/>
    </source>
</evidence>
<evidence type="ECO:0000256" key="1">
    <source>
        <dbReference type="SAM" id="Coils"/>
    </source>
</evidence>
<comment type="caution">
    <text evidence="4">The sequence shown here is derived from an EMBL/GenBank/DDBJ whole genome shotgun (WGS) entry which is preliminary data.</text>
</comment>
<gene>
    <name evidence="4" type="ORF">ALTATR162_LOCUS1262</name>
</gene>
<keyword evidence="5" id="KW-1185">Reference proteome</keyword>
<feature type="region of interest" description="Disordered" evidence="2">
    <location>
        <begin position="373"/>
        <end position="393"/>
    </location>
</feature>
<dbReference type="Gene3D" id="1.20.5.170">
    <property type="match status" value="1"/>
</dbReference>
<dbReference type="Pfam" id="PF00170">
    <property type="entry name" value="bZIP_1"/>
    <property type="match status" value="1"/>
</dbReference>
<dbReference type="PROSITE" id="PS50217">
    <property type="entry name" value="BZIP"/>
    <property type="match status" value="1"/>
</dbReference>
<dbReference type="RefSeq" id="XP_043164793.1">
    <property type="nucleotide sequence ID" value="XM_043308858.1"/>
</dbReference>
<accession>A0A8J2HSY9</accession>
<dbReference type="GO" id="GO:0003700">
    <property type="term" value="F:DNA-binding transcription factor activity"/>
    <property type="evidence" value="ECO:0007669"/>
    <property type="project" value="InterPro"/>
</dbReference>
<feature type="domain" description="BZIP" evidence="3">
    <location>
        <begin position="293"/>
        <end position="356"/>
    </location>
</feature>
<feature type="region of interest" description="Disordered" evidence="2">
    <location>
        <begin position="180"/>
        <end position="235"/>
    </location>
</feature>
<dbReference type="GeneID" id="67012577"/>
<evidence type="ECO:0000313" key="5">
    <source>
        <dbReference type="Proteomes" id="UP000676310"/>
    </source>
</evidence>
<dbReference type="InterPro" id="IPR046347">
    <property type="entry name" value="bZIP_sf"/>
</dbReference>
<dbReference type="PANTHER" id="PTHR37616:SF2">
    <property type="entry name" value="BZIP DOMAIN-CONTAINING PROTEIN"/>
    <property type="match status" value="1"/>
</dbReference>
<sequence length="595" mass="65936">MATAVQSAMTMAPFNQHPNQCVDPNEFFDFGQMPSPTQPTTLKRESSATSTMASPTSTNIDDELQTPAKPSHEYERFKQQTGLPSGSLAGLNAGYNTGFPMFSSTGLDEMAMMGGDSIMDGAWNTGLPMDVGMNMGVDYRQNSFVFNEASDDYVDPSAITQEEVTNVRVWPGMHQQQAAMAKAQAQAQQQRAQQLAHQKQQHAMQQQQQQQQQNRMPSTSSASRKTSSPLSDAHTEEMITRVVAQIRADSQNASASMQNDNQGLLPHIIRAKKDEEDMDEDERLLASEEGKKLSSKERRQLRNKVSARAFRSRRKEYIGQLEGEVAMKVNEANELRAQNRLLMEENARSRAFIERLLRHQAFTPFLEELSRDESLQSKAPMTSMPSTATPVTTAPAPAQFQQQQFNGMSQAENTHVGMTMVPEPQIDFAMLNLNNNNNGNNWGANNGFNFQQPVAFAVTELPEGPSNPLDIEAMSGKGYSAILNAEDDSPVEEVKADYPVIERPVQSEPAVADEAEEEDAEYDLYYSSSPSAASSAPLEDQEVLFTNPEKAFAHYSLVISDESNEARLAERLERKIAAMSPVMQRIADITSMFDS</sequence>
<dbReference type="OrthoDB" id="5571888at2759"/>
<feature type="region of interest" description="Disordered" evidence="2">
    <location>
        <begin position="32"/>
        <end position="85"/>
    </location>
</feature>
<keyword evidence="1" id="KW-0175">Coiled coil</keyword>
<organism evidence="4 5">
    <name type="scientific">Alternaria atra</name>
    <dbReference type="NCBI Taxonomy" id="119953"/>
    <lineage>
        <taxon>Eukaryota</taxon>
        <taxon>Fungi</taxon>
        <taxon>Dikarya</taxon>
        <taxon>Ascomycota</taxon>
        <taxon>Pezizomycotina</taxon>
        <taxon>Dothideomycetes</taxon>
        <taxon>Pleosporomycetidae</taxon>
        <taxon>Pleosporales</taxon>
        <taxon>Pleosporineae</taxon>
        <taxon>Pleosporaceae</taxon>
        <taxon>Alternaria</taxon>
        <taxon>Alternaria sect. Ulocladioides</taxon>
    </lineage>
</organism>
<dbReference type="EMBL" id="CAJRGZ010000015">
    <property type="protein sequence ID" value="CAG5142988.1"/>
    <property type="molecule type" value="Genomic_DNA"/>
</dbReference>
<feature type="compositionally biased region" description="Basic and acidic residues" evidence="2">
    <location>
        <begin position="283"/>
        <end position="300"/>
    </location>
</feature>